<dbReference type="GO" id="GO:0006436">
    <property type="term" value="P:tryptophanyl-tRNA aminoacylation"/>
    <property type="evidence" value="ECO:0007669"/>
    <property type="project" value="UniProtKB-UniRule"/>
</dbReference>
<evidence type="ECO:0000256" key="1">
    <source>
        <dbReference type="ARBA" id="ARBA00005594"/>
    </source>
</evidence>
<feature type="short sequence motif" description="'KMSKS' region" evidence="8">
    <location>
        <begin position="196"/>
        <end position="200"/>
    </location>
</feature>
<evidence type="ECO:0000256" key="8">
    <source>
        <dbReference type="HAMAP-Rule" id="MF_00140"/>
    </source>
</evidence>
<evidence type="ECO:0000256" key="6">
    <source>
        <dbReference type="ARBA" id="ARBA00023146"/>
    </source>
</evidence>
<dbReference type="NCBIfam" id="TIGR00233">
    <property type="entry name" value="trpS"/>
    <property type="match status" value="1"/>
</dbReference>
<dbReference type="SUPFAM" id="SSF52374">
    <property type="entry name" value="Nucleotidylyl transferase"/>
    <property type="match status" value="1"/>
</dbReference>
<evidence type="ECO:0000256" key="5">
    <source>
        <dbReference type="ARBA" id="ARBA00022917"/>
    </source>
</evidence>
<dbReference type="OrthoDB" id="9801042at2"/>
<dbReference type="EC" id="6.1.1.2" evidence="8"/>
<dbReference type="PRINTS" id="PR01039">
    <property type="entry name" value="TRNASYNTHTRP"/>
</dbReference>
<dbReference type="GO" id="GO:0004830">
    <property type="term" value="F:tryptophan-tRNA ligase activity"/>
    <property type="evidence" value="ECO:0007669"/>
    <property type="project" value="UniProtKB-UniRule"/>
</dbReference>
<comment type="caution">
    <text evidence="8">Lacks conserved residue(s) required for the propagation of feature annotation.</text>
</comment>
<proteinExistence type="inferred from homology"/>
<dbReference type="PANTHER" id="PTHR43766">
    <property type="entry name" value="TRYPTOPHAN--TRNA LIGASE, MITOCHONDRIAL"/>
    <property type="match status" value="1"/>
</dbReference>
<protein>
    <recommendedName>
        <fullName evidence="8">Tryptophan--tRNA ligase</fullName>
        <ecNumber evidence="8">6.1.1.2</ecNumber>
    </recommendedName>
    <alternativeName>
        <fullName evidence="8">Tryptophanyl-tRNA synthetase</fullName>
        <shortName evidence="8">TrpRS</shortName>
    </alternativeName>
</protein>
<dbReference type="GO" id="GO:0005829">
    <property type="term" value="C:cytosol"/>
    <property type="evidence" value="ECO:0007669"/>
    <property type="project" value="TreeGrafter"/>
</dbReference>
<comment type="subcellular location">
    <subcellularLocation>
        <location evidence="8">Cytoplasm</location>
    </subcellularLocation>
</comment>
<sequence length="334" mass="36396">MKRIFSGIQPTHNMHLGNYLGAVRNWVALQDGAEFETIYCVVDLHALTVPQVPGELRAHIRELTATLLAVGIDPERSILFAQSQVPGHSELAWLFSCVTPLGWLRRMTQFKDKAGKQQDTAMHGLLAYPVLMAADILLYKGTHVPVGEDQKQHLELTRDIAQSFNQRYGVDFFPLPEPQILGSATRVMSLRDGSKKMSKSDESDYSRINMTDDADTIALKFRRAKTDPEPLPTEAAGLAGRPEAENLVNIYGALTGKDIDTVLAEFGGAPFSTFKGALTDVAVAVLAPIGGEMRRLMADPGHVDAVLRRGGEKAAAIAAPVLAETQDIMGLLRP</sequence>
<feature type="binding site" evidence="8">
    <location>
        <begin position="9"/>
        <end position="11"/>
    </location>
    <ligand>
        <name>ATP</name>
        <dbReference type="ChEBI" id="CHEBI:30616"/>
    </ligand>
</feature>
<feature type="binding site" evidence="8">
    <location>
        <position position="135"/>
    </location>
    <ligand>
        <name>L-tryptophan</name>
        <dbReference type="ChEBI" id="CHEBI:57912"/>
    </ligand>
</feature>
<evidence type="ECO:0000256" key="9">
    <source>
        <dbReference type="RuleBase" id="RU363036"/>
    </source>
</evidence>
<keyword evidence="3 8" id="KW-0547">Nucleotide-binding</keyword>
<keyword evidence="5 8" id="KW-0648">Protein biosynthesis</keyword>
<dbReference type="EMBL" id="JANX01000150">
    <property type="protein sequence ID" value="KGM33766.1"/>
    <property type="molecule type" value="Genomic_DNA"/>
</dbReference>
<feature type="binding site" evidence="8">
    <location>
        <begin position="147"/>
        <end position="149"/>
    </location>
    <ligand>
        <name>ATP</name>
        <dbReference type="ChEBI" id="CHEBI:30616"/>
    </ligand>
</feature>
<dbReference type="InterPro" id="IPR002305">
    <property type="entry name" value="aa-tRNA-synth_Ic"/>
</dbReference>
<dbReference type="CDD" id="cd00806">
    <property type="entry name" value="TrpRS_core"/>
    <property type="match status" value="1"/>
</dbReference>
<dbReference type="InterPro" id="IPR014729">
    <property type="entry name" value="Rossmann-like_a/b/a_fold"/>
</dbReference>
<dbReference type="InterPro" id="IPR024109">
    <property type="entry name" value="Trp-tRNA-ligase_bac-type"/>
</dbReference>
<dbReference type="InterPro" id="IPR002306">
    <property type="entry name" value="Trp-tRNA-ligase"/>
</dbReference>
<accession>A0A0A0D4Z6</accession>
<keyword evidence="8" id="KW-0963">Cytoplasm</keyword>
<feature type="binding site" evidence="8">
    <location>
        <position position="187"/>
    </location>
    <ligand>
        <name>ATP</name>
        <dbReference type="ChEBI" id="CHEBI:30616"/>
    </ligand>
</feature>
<dbReference type="Pfam" id="PF00579">
    <property type="entry name" value="tRNA-synt_1b"/>
    <property type="match status" value="1"/>
</dbReference>
<feature type="binding site" evidence="8">
    <location>
        <begin position="17"/>
        <end position="18"/>
    </location>
    <ligand>
        <name>ATP</name>
        <dbReference type="ChEBI" id="CHEBI:30616"/>
    </ligand>
</feature>
<dbReference type="PANTHER" id="PTHR43766:SF1">
    <property type="entry name" value="TRYPTOPHAN--TRNA LIGASE, MITOCHONDRIAL"/>
    <property type="match status" value="1"/>
</dbReference>
<dbReference type="FunFam" id="3.40.50.620:FF:000082">
    <property type="entry name" value="MSW1p Mitochondrial tryptophanyl-tRNA synthetase"/>
    <property type="match status" value="1"/>
</dbReference>
<organism evidence="10 11">
    <name type="scientific">Inquilinus limosus MP06</name>
    <dbReference type="NCBI Taxonomy" id="1398085"/>
    <lineage>
        <taxon>Bacteria</taxon>
        <taxon>Pseudomonadati</taxon>
        <taxon>Pseudomonadota</taxon>
        <taxon>Alphaproteobacteria</taxon>
        <taxon>Rhodospirillales</taxon>
        <taxon>Rhodospirillaceae</taxon>
        <taxon>Inquilinus</taxon>
    </lineage>
</organism>
<comment type="subunit">
    <text evidence="8">Homodimer.</text>
</comment>
<dbReference type="GO" id="GO:0005524">
    <property type="term" value="F:ATP binding"/>
    <property type="evidence" value="ECO:0007669"/>
    <property type="project" value="UniProtKB-UniRule"/>
</dbReference>
<feature type="binding site" evidence="8">
    <location>
        <begin position="196"/>
        <end position="200"/>
    </location>
    <ligand>
        <name>ATP</name>
        <dbReference type="ChEBI" id="CHEBI:30616"/>
    </ligand>
</feature>
<dbReference type="Gene3D" id="1.10.240.10">
    <property type="entry name" value="Tyrosyl-Transfer RNA Synthetase"/>
    <property type="match status" value="1"/>
</dbReference>
<keyword evidence="6 8" id="KW-0030">Aminoacyl-tRNA synthetase</keyword>
<reference evidence="10 11" key="1">
    <citation type="submission" date="2014-01" db="EMBL/GenBank/DDBJ databases">
        <title>Genome sequence determination for a cystic fibrosis isolate, Inquilinus limosus.</title>
        <authorList>
            <person name="Pino M."/>
            <person name="Di Conza J."/>
            <person name="Gutkind G."/>
        </authorList>
    </citation>
    <scope>NUCLEOTIDE SEQUENCE [LARGE SCALE GENOMIC DNA]</scope>
    <source>
        <strain evidence="10 11">MP06</strain>
    </source>
</reference>
<gene>
    <name evidence="8" type="primary">trpS</name>
    <name evidence="10" type="ORF">P409_13940</name>
</gene>
<keyword evidence="2 8" id="KW-0436">Ligase</keyword>
<evidence type="ECO:0000256" key="4">
    <source>
        <dbReference type="ARBA" id="ARBA00022840"/>
    </source>
</evidence>
<name>A0A0A0D4Z6_9PROT</name>
<dbReference type="RefSeq" id="WP_034837496.1">
    <property type="nucleotide sequence ID" value="NZ_JANX01000150.1"/>
</dbReference>
<dbReference type="HAMAP" id="MF_00140_B">
    <property type="entry name" value="Trp_tRNA_synth_B"/>
    <property type="match status" value="1"/>
</dbReference>
<evidence type="ECO:0000256" key="7">
    <source>
        <dbReference type="ARBA" id="ARBA00049929"/>
    </source>
</evidence>
<dbReference type="InterPro" id="IPR050203">
    <property type="entry name" value="Trp-tRNA_synthetase"/>
</dbReference>
<comment type="function">
    <text evidence="8">Catalyzes the attachment of tryptophan to tRNA(Trp).</text>
</comment>
<evidence type="ECO:0000313" key="11">
    <source>
        <dbReference type="Proteomes" id="UP000029995"/>
    </source>
</evidence>
<evidence type="ECO:0000256" key="3">
    <source>
        <dbReference type="ARBA" id="ARBA00022741"/>
    </source>
</evidence>
<dbReference type="Proteomes" id="UP000029995">
    <property type="component" value="Unassembled WGS sequence"/>
</dbReference>
<keyword evidence="4 8" id="KW-0067">ATP-binding</keyword>
<comment type="caution">
    <text evidence="10">The sequence shown here is derived from an EMBL/GenBank/DDBJ whole genome shotgun (WGS) entry which is preliminary data.</text>
</comment>
<dbReference type="Gene3D" id="3.40.50.620">
    <property type="entry name" value="HUPs"/>
    <property type="match status" value="1"/>
</dbReference>
<dbReference type="AlphaFoldDB" id="A0A0A0D4Z6"/>
<comment type="similarity">
    <text evidence="1 8 9">Belongs to the class-I aminoacyl-tRNA synthetase family.</text>
</comment>
<comment type="catalytic activity">
    <reaction evidence="7 8">
        <text>tRNA(Trp) + L-tryptophan + ATP = L-tryptophyl-tRNA(Trp) + AMP + diphosphate + H(+)</text>
        <dbReference type="Rhea" id="RHEA:24080"/>
        <dbReference type="Rhea" id="RHEA-COMP:9671"/>
        <dbReference type="Rhea" id="RHEA-COMP:9705"/>
        <dbReference type="ChEBI" id="CHEBI:15378"/>
        <dbReference type="ChEBI" id="CHEBI:30616"/>
        <dbReference type="ChEBI" id="CHEBI:33019"/>
        <dbReference type="ChEBI" id="CHEBI:57912"/>
        <dbReference type="ChEBI" id="CHEBI:78442"/>
        <dbReference type="ChEBI" id="CHEBI:78535"/>
        <dbReference type="ChEBI" id="CHEBI:456215"/>
        <dbReference type="EC" id="6.1.1.2"/>
    </reaction>
</comment>
<evidence type="ECO:0000256" key="2">
    <source>
        <dbReference type="ARBA" id="ARBA00022598"/>
    </source>
</evidence>
<evidence type="ECO:0000313" key="10">
    <source>
        <dbReference type="EMBL" id="KGM33766.1"/>
    </source>
</evidence>